<dbReference type="AlphaFoldDB" id="A0A9X1B391"/>
<dbReference type="EMBL" id="NRRY01000008">
    <property type="protein sequence ID" value="MBK1618180.1"/>
    <property type="molecule type" value="Genomic_DNA"/>
</dbReference>
<protein>
    <submittedName>
        <fullName evidence="1">Uncharacterized protein</fullName>
    </submittedName>
</protein>
<comment type="caution">
    <text evidence="1">The sequence shown here is derived from an EMBL/GenBank/DDBJ whole genome shotgun (WGS) entry which is preliminary data.</text>
</comment>
<sequence>MLSWLAPLLVVAADWQGTLPDGSQIEVDASTHRAWHRAGSRVEPLWDGVHQLADGSVVIVRHGTVIPTQRMLETWMALPEDAAQPSTSACDDLIKAVCGADHRCATSQPCALAHQLGEMATGKSAHGRDADAAGKNTEQCREALANPYFVRCD</sequence>
<evidence type="ECO:0000313" key="1">
    <source>
        <dbReference type="EMBL" id="MBK1618180.1"/>
    </source>
</evidence>
<dbReference type="Proteomes" id="UP001138768">
    <property type="component" value="Unassembled WGS sequence"/>
</dbReference>
<name>A0A9X1B391_9GAMM</name>
<organism evidence="1 2">
    <name type="scientific">Lamprobacter modestohalophilus</name>
    <dbReference type="NCBI Taxonomy" id="1064514"/>
    <lineage>
        <taxon>Bacteria</taxon>
        <taxon>Pseudomonadati</taxon>
        <taxon>Pseudomonadota</taxon>
        <taxon>Gammaproteobacteria</taxon>
        <taxon>Chromatiales</taxon>
        <taxon>Chromatiaceae</taxon>
        <taxon>Lamprobacter</taxon>
    </lineage>
</organism>
<keyword evidence="2" id="KW-1185">Reference proteome</keyword>
<gene>
    <name evidence="1" type="ORF">CKO42_06930</name>
</gene>
<proteinExistence type="predicted"/>
<reference evidence="1 2" key="1">
    <citation type="journal article" date="2020" name="Microorganisms">
        <title>Osmotic Adaptation and Compatible Solute Biosynthesis of Phototrophic Bacteria as Revealed from Genome Analyses.</title>
        <authorList>
            <person name="Imhoff J.F."/>
            <person name="Rahn T."/>
            <person name="Kunzel S."/>
            <person name="Keller A."/>
            <person name="Neulinger S.C."/>
        </authorList>
    </citation>
    <scope>NUCLEOTIDE SEQUENCE [LARGE SCALE GENOMIC DNA]</scope>
    <source>
        <strain evidence="1 2">DSM 25653</strain>
    </source>
</reference>
<evidence type="ECO:0000313" key="2">
    <source>
        <dbReference type="Proteomes" id="UP001138768"/>
    </source>
</evidence>
<accession>A0A9X1B391</accession>